<sequence length="97" mass="10747">SITLTALREHHLLAALVRALVSPTPHGVDGDSEGDVDLEEKIAALLHMYVESHNGQFLEDEKRELNRFIAEKRRTTDDAEVLGLSPESLQTLMKAVS</sequence>
<evidence type="ECO:0000313" key="1">
    <source>
        <dbReference type="EMBL" id="TFY75481.1"/>
    </source>
</evidence>
<organism evidence="1 2">
    <name type="scientific">Hericium alpestre</name>
    <dbReference type="NCBI Taxonomy" id="135208"/>
    <lineage>
        <taxon>Eukaryota</taxon>
        <taxon>Fungi</taxon>
        <taxon>Dikarya</taxon>
        <taxon>Basidiomycota</taxon>
        <taxon>Agaricomycotina</taxon>
        <taxon>Agaricomycetes</taxon>
        <taxon>Russulales</taxon>
        <taxon>Hericiaceae</taxon>
        <taxon>Hericium</taxon>
    </lineage>
</organism>
<dbReference type="Proteomes" id="UP000298061">
    <property type="component" value="Unassembled WGS sequence"/>
</dbReference>
<feature type="non-terminal residue" evidence="1">
    <location>
        <position position="1"/>
    </location>
</feature>
<proteinExistence type="predicted"/>
<reference evidence="1 2" key="1">
    <citation type="submission" date="2019-02" db="EMBL/GenBank/DDBJ databases">
        <title>Genome sequencing of the rare red list fungi Hericium alpestre (H. flagellum).</title>
        <authorList>
            <person name="Buettner E."/>
            <person name="Kellner H."/>
        </authorList>
    </citation>
    <scope>NUCLEOTIDE SEQUENCE [LARGE SCALE GENOMIC DNA]</scope>
    <source>
        <strain evidence="1 2">DSM 108284</strain>
    </source>
</reference>
<dbReference type="AlphaFoldDB" id="A0A4Y9ZNQ9"/>
<accession>A0A4Y9ZNQ9</accession>
<keyword evidence="2" id="KW-1185">Reference proteome</keyword>
<dbReference type="STRING" id="135208.A0A4Y9ZNQ9"/>
<gene>
    <name evidence="1" type="ORF">EWM64_g8530</name>
</gene>
<evidence type="ECO:0000313" key="2">
    <source>
        <dbReference type="Proteomes" id="UP000298061"/>
    </source>
</evidence>
<dbReference type="EMBL" id="SFCI01001556">
    <property type="protein sequence ID" value="TFY75481.1"/>
    <property type="molecule type" value="Genomic_DNA"/>
</dbReference>
<protein>
    <submittedName>
        <fullName evidence="1">Uncharacterized protein</fullName>
    </submittedName>
</protein>
<comment type="caution">
    <text evidence="1">The sequence shown here is derived from an EMBL/GenBank/DDBJ whole genome shotgun (WGS) entry which is preliminary data.</text>
</comment>
<name>A0A4Y9ZNQ9_9AGAM</name>